<dbReference type="EMBL" id="AUZZ01005302">
    <property type="protein sequence ID" value="EQD50152.1"/>
    <property type="molecule type" value="Genomic_DNA"/>
</dbReference>
<dbReference type="Gene3D" id="3.40.50.300">
    <property type="entry name" value="P-loop containing nucleotide triphosphate hydrolases"/>
    <property type="match status" value="1"/>
</dbReference>
<gene>
    <name evidence="2" type="ORF">B2A_07407</name>
</gene>
<evidence type="ECO:0000313" key="2">
    <source>
        <dbReference type="EMBL" id="EQD50152.1"/>
    </source>
</evidence>
<evidence type="ECO:0000259" key="1">
    <source>
        <dbReference type="Pfam" id="PF01695"/>
    </source>
</evidence>
<feature type="non-terminal residue" evidence="2">
    <location>
        <position position="1"/>
    </location>
</feature>
<dbReference type="SUPFAM" id="SSF52540">
    <property type="entry name" value="P-loop containing nucleoside triphosphate hydrolases"/>
    <property type="match status" value="1"/>
</dbReference>
<comment type="caution">
    <text evidence="2">The sequence shown here is derived from an EMBL/GenBank/DDBJ whole genome shotgun (WGS) entry which is preliminary data.</text>
</comment>
<protein>
    <submittedName>
        <fullName evidence="2">IstB ATP binding domain-containing protein</fullName>
    </submittedName>
</protein>
<dbReference type="InterPro" id="IPR027417">
    <property type="entry name" value="P-loop_NTPase"/>
</dbReference>
<dbReference type="GO" id="GO:0005524">
    <property type="term" value="F:ATP binding"/>
    <property type="evidence" value="ECO:0007669"/>
    <property type="project" value="InterPro"/>
</dbReference>
<dbReference type="InterPro" id="IPR002611">
    <property type="entry name" value="IstB_ATP-bd"/>
</dbReference>
<sequence length="107" mass="12571">QDLFDQMYASLADRSSRQLLNRLVRLDCLLVDELGYVNLRPEQSNIFFKLMEERYHRHSTIITTNLSYDEWGNFLGNPTMVDALLSRVRHYCHTLRIDGPSLRDPQG</sequence>
<name>T0ZZU7_9ZZZZ</name>
<feature type="domain" description="IstB-like ATP-binding" evidence="1">
    <location>
        <begin position="2"/>
        <end position="103"/>
    </location>
</feature>
<dbReference type="Pfam" id="PF01695">
    <property type="entry name" value="IstB_IS21"/>
    <property type="match status" value="1"/>
</dbReference>
<organism evidence="2">
    <name type="scientific">mine drainage metagenome</name>
    <dbReference type="NCBI Taxonomy" id="410659"/>
    <lineage>
        <taxon>unclassified sequences</taxon>
        <taxon>metagenomes</taxon>
        <taxon>ecological metagenomes</taxon>
    </lineage>
</organism>
<proteinExistence type="predicted"/>
<reference evidence="2" key="1">
    <citation type="submission" date="2013-08" db="EMBL/GenBank/DDBJ databases">
        <authorList>
            <person name="Mendez C."/>
            <person name="Richter M."/>
            <person name="Ferrer M."/>
            <person name="Sanchez J."/>
        </authorList>
    </citation>
    <scope>NUCLEOTIDE SEQUENCE</scope>
</reference>
<reference evidence="2" key="2">
    <citation type="journal article" date="2014" name="ISME J.">
        <title>Microbial stratification in low pH oxic and suboxic macroscopic growths along an acid mine drainage.</title>
        <authorList>
            <person name="Mendez-Garcia C."/>
            <person name="Mesa V."/>
            <person name="Sprenger R.R."/>
            <person name="Richter M."/>
            <person name="Diez M.S."/>
            <person name="Solano J."/>
            <person name="Bargiela R."/>
            <person name="Golyshina O.V."/>
            <person name="Manteca A."/>
            <person name="Ramos J.L."/>
            <person name="Gallego J.R."/>
            <person name="Llorente I."/>
            <person name="Martins Dos Santos V.A."/>
            <person name="Jensen O.N."/>
            <person name="Pelaez A.I."/>
            <person name="Sanchez J."/>
            <person name="Ferrer M."/>
        </authorList>
    </citation>
    <scope>NUCLEOTIDE SEQUENCE</scope>
</reference>
<accession>T0ZZU7</accession>
<dbReference type="AlphaFoldDB" id="T0ZZU7"/>